<dbReference type="Proteomes" id="UP001144978">
    <property type="component" value="Unassembled WGS sequence"/>
</dbReference>
<keyword evidence="2" id="KW-1185">Reference proteome</keyword>
<name>A0ACC1PUS3_9APHY</name>
<evidence type="ECO:0000313" key="2">
    <source>
        <dbReference type="Proteomes" id="UP001144978"/>
    </source>
</evidence>
<accession>A0ACC1PUS3</accession>
<gene>
    <name evidence="1" type="ORF">NUW54_g6060</name>
</gene>
<reference evidence="1" key="1">
    <citation type="submission" date="2022-08" db="EMBL/GenBank/DDBJ databases">
        <title>Genome Sequence of Pycnoporus sanguineus.</title>
        <authorList>
            <person name="Buettner E."/>
        </authorList>
    </citation>
    <scope>NUCLEOTIDE SEQUENCE</scope>
    <source>
        <strain evidence="1">CG-C14</strain>
    </source>
</reference>
<comment type="caution">
    <text evidence="1">The sequence shown here is derived from an EMBL/GenBank/DDBJ whole genome shotgun (WGS) entry which is preliminary data.</text>
</comment>
<evidence type="ECO:0000313" key="1">
    <source>
        <dbReference type="EMBL" id="KAJ3002047.1"/>
    </source>
</evidence>
<protein>
    <submittedName>
        <fullName evidence="1">Uncharacterized protein</fullName>
    </submittedName>
</protein>
<dbReference type="EMBL" id="JANSHE010001570">
    <property type="protein sequence ID" value="KAJ3002047.1"/>
    <property type="molecule type" value="Genomic_DNA"/>
</dbReference>
<proteinExistence type="predicted"/>
<organism evidence="1 2">
    <name type="scientific">Trametes sanguinea</name>
    <dbReference type="NCBI Taxonomy" id="158606"/>
    <lineage>
        <taxon>Eukaryota</taxon>
        <taxon>Fungi</taxon>
        <taxon>Dikarya</taxon>
        <taxon>Basidiomycota</taxon>
        <taxon>Agaricomycotina</taxon>
        <taxon>Agaricomycetes</taxon>
        <taxon>Polyporales</taxon>
        <taxon>Polyporaceae</taxon>
        <taxon>Trametes</taxon>
    </lineage>
</organism>
<sequence length="393" mass="42241">MHNAGGAPDDSAIMGVEDVDLTTPGKPKAWKGKPKAAASSKSLEKSTSVTTRTASAISDAGLNEKPIRLDLDDKDDEGSVKGGRGSKGRAPRRNSSLPQGAQDGNRWKGVFVPTLLKALGTRDDLWNVTDQEMVAIMQPIWDATYGSQLPFTIKVNDAVHALASQRICEWCSAFGSAALQSFGSFVNSMGNDFPDIQSRQAFCSLTKDNGRLFYKEPDSDTNKGLYRSPFVIAVLAVHMSAIHGVIHVPSLYANPMDEYPYGAIGLSAAAVHYPIPLHVQITSDCSTQAFRVCALWDQGKMTCSADGISSIIRAKNPHSGKARTKENDFSSANCSRTTTQCARSARNKLSPGSIQKIVEEACIHARLPTQVAASKGSLNLASDFNFEELTKDA</sequence>